<name>A0A9D4I2B8_DREPO</name>
<reference evidence="1" key="2">
    <citation type="submission" date="2020-11" db="EMBL/GenBank/DDBJ databases">
        <authorList>
            <person name="McCartney M.A."/>
            <person name="Auch B."/>
            <person name="Kono T."/>
            <person name="Mallez S."/>
            <person name="Becker A."/>
            <person name="Gohl D.M."/>
            <person name="Silverstein K.A.T."/>
            <person name="Koren S."/>
            <person name="Bechman K.B."/>
            <person name="Herman A."/>
            <person name="Abrahante J.E."/>
            <person name="Garbe J."/>
        </authorList>
    </citation>
    <scope>NUCLEOTIDE SEQUENCE</scope>
    <source>
        <strain evidence="1">Duluth1</strain>
        <tissue evidence="1">Whole animal</tissue>
    </source>
</reference>
<dbReference type="AlphaFoldDB" id="A0A9D4I2B8"/>
<reference evidence="1" key="1">
    <citation type="journal article" date="2019" name="bioRxiv">
        <title>The Genome of the Zebra Mussel, Dreissena polymorpha: A Resource for Invasive Species Research.</title>
        <authorList>
            <person name="McCartney M.A."/>
            <person name="Auch B."/>
            <person name="Kono T."/>
            <person name="Mallez S."/>
            <person name="Zhang Y."/>
            <person name="Obille A."/>
            <person name="Becker A."/>
            <person name="Abrahante J.E."/>
            <person name="Garbe J."/>
            <person name="Badalamenti J.P."/>
            <person name="Herman A."/>
            <person name="Mangelson H."/>
            <person name="Liachko I."/>
            <person name="Sullivan S."/>
            <person name="Sone E.D."/>
            <person name="Koren S."/>
            <person name="Silverstein K.A.T."/>
            <person name="Beckman K.B."/>
            <person name="Gohl D.M."/>
        </authorList>
    </citation>
    <scope>NUCLEOTIDE SEQUENCE</scope>
    <source>
        <strain evidence="1">Duluth1</strain>
        <tissue evidence="1">Whole animal</tissue>
    </source>
</reference>
<keyword evidence="2" id="KW-1185">Reference proteome</keyword>
<dbReference type="Proteomes" id="UP000828390">
    <property type="component" value="Unassembled WGS sequence"/>
</dbReference>
<organism evidence="1 2">
    <name type="scientific">Dreissena polymorpha</name>
    <name type="common">Zebra mussel</name>
    <name type="synonym">Mytilus polymorpha</name>
    <dbReference type="NCBI Taxonomy" id="45954"/>
    <lineage>
        <taxon>Eukaryota</taxon>
        <taxon>Metazoa</taxon>
        <taxon>Spiralia</taxon>
        <taxon>Lophotrochozoa</taxon>
        <taxon>Mollusca</taxon>
        <taxon>Bivalvia</taxon>
        <taxon>Autobranchia</taxon>
        <taxon>Heteroconchia</taxon>
        <taxon>Euheterodonta</taxon>
        <taxon>Imparidentia</taxon>
        <taxon>Neoheterodontei</taxon>
        <taxon>Myida</taxon>
        <taxon>Dreissenoidea</taxon>
        <taxon>Dreissenidae</taxon>
        <taxon>Dreissena</taxon>
    </lineage>
</organism>
<evidence type="ECO:0000313" key="1">
    <source>
        <dbReference type="EMBL" id="KAH3747731.1"/>
    </source>
</evidence>
<proteinExistence type="predicted"/>
<accession>A0A9D4I2B8</accession>
<gene>
    <name evidence="1" type="ORF">DPMN_182160</name>
</gene>
<comment type="caution">
    <text evidence="1">The sequence shown here is derived from an EMBL/GenBank/DDBJ whole genome shotgun (WGS) entry which is preliminary data.</text>
</comment>
<sequence>MSMRLLSRVSGTCKVRPGSGCWRPPFALLVTLTGSVISSASDPISGCVPSFSWQEQDEEFRNSQKS</sequence>
<dbReference type="EMBL" id="JAIWYP010000010">
    <property type="protein sequence ID" value="KAH3747731.1"/>
    <property type="molecule type" value="Genomic_DNA"/>
</dbReference>
<evidence type="ECO:0000313" key="2">
    <source>
        <dbReference type="Proteomes" id="UP000828390"/>
    </source>
</evidence>
<protein>
    <submittedName>
        <fullName evidence="1">Uncharacterized protein</fullName>
    </submittedName>
</protein>